<organism evidence="2 3">
    <name type="scientific">Planobispora takensis</name>
    <dbReference type="NCBI Taxonomy" id="1367882"/>
    <lineage>
        <taxon>Bacteria</taxon>
        <taxon>Bacillati</taxon>
        <taxon>Actinomycetota</taxon>
        <taxon>Actinomycetes</taxon>
        <taxon>Streptosporangiales</taxon>
        <taxon>Streptosporangiaceae</taxon>
        <taxon>Planobispora</taxon>
    </lineage>
</organism>
<dbReference type="RefSeq" id="WP_203880378.1">
    <property type="nucleotide sequence ID" value="NZ_BOOK01000111.1"/>
</dbReference>
<dbReference type="Proteomes" id="UP000634476">
    <property type="component" value="Unassembled WGS sequence"/>
</dbReference>
<evidence type="ECO:0000256" key="1">
    <source>
        <dbReference type="SAM" id="MobiDB-lite"/>
    </source>
</evidence>
<evidence type="ECO:0000313" key="3">
    <source>
        <dbReference type="Proteomes" id="UP000634476"/>
    </source>
</evidence>
<name>A0A8J3TF24_9ACTN</name>
<proteinExistence type="predicted"/>
<sequence>MMPDLESAPNLRCPTCRTKGKITLDAATQQVTCTECGQASLVLITPEPEPEPVKPRRTRSARSRRT</sequence>
<dbReference type="EMBL" id="BOOK01000111">
    <property type="protein sequence ID" value="GII06169.1"/>
    <property type="molecule type" value="Genomic_DNA"/>
</dbReference>
<protein>
    <submittedName>
        <fullName evidence="2">Uncharacterized protein</fullName>
    </submittedName>
</protein>
<keyword evidence="3" id="KW-1185">Reference proteome</keyword>
<evidence type="ECO:0000313" key="2">
    <source>
        <dbReference type="EMBL" id="GII06169.1"/>
    </source>
</evidence>
<dbReference type="SUPFAM" id="SSF57783">
    <property type="entry name" value="Zinc beta-ribbon"/>
    <property type="match status" value="1"/>
</dbReference>
<feature type="region of interest" description="Disordered" evidence="1">
    <location>
        <begin position="45"/>
        <end position="66"/>
    </location>
</feature>
<gene>
    <name evidence="2" type="ORF">Pta02_81770</name>
</gene>
<feature type="compositionally biased region" description="Basic residues" evidence="1">
    <location>
        <begin position="55"/>
        <end position="66"/>
    </location>
</feature>
<dbReference type="AlphaFoldDB" id="A0A8J3TF24"/>
<reference evidence="2" key="1">
    <citation type="submission" date="2021-01" db="EMBL/GenBank/DDBJ databases">
        <title>Whole genome shotgun sequence of Planobispora takensis NBRC 109077.</title>
        <authorList>
            <person name="Komaki H."/>
            <person name="Tamura T."/>
        </authorList>
    </citation>
    <scope>NUCLEOTIDE SEQUENCE</scope>
    <source>
        <strain evidence="2">NBRC 109077</strain>
    </source>
</reference>
<accession>A0A8J3TF24</accession>
<comment type="caution">
    <text evidence="2">The sequence shown here is derived from an EMBL/GenBank/DDBJ whole genome shotgun (WGS) entry which is preliminary data.</text>
</comment>